<keyword evidence="1" id="KW-0732">Signal</keyword>
<dbReference type="KEGG" id="aplc:110980403"/>
<dbReference type="InterPro" id="IPR016187">
    <property type="entry name" value="CTDL_fold"/>
</dbReference>
<dbReference type="OMA" id="QSYCNGL"/>
<dbReference type="Gene3D" id="3.10.100.10">
    <property type="entry name" value="Mannose-Binding Protein A, subunit A"/>
    <property type="match status" value="1"/>
</dbReference>
<dbReference type="PROSITE" id="PS50041">
    <property type="entry name" value="C_TYPE_LECTIN_2"/>
    <property type="match status" value="1"/>
</dbReference>
<evidence type="ECO:0000256" key="1">
    <source>
        <dbReference type="SAM" id="SignalP"/>
    </source>
</evidence>
<dbReference type="PANTHER" id="PTHR22803">
    <property type="entry name" value="MANNOSE, PHOSPHOLIPASE, LECTIN RECEPTOR RELATED"/>
    <property type="match status" value="1"/>
</dbReference>
<dbReference type="SMART" id="SM00034">
    <property type="entry name" value="CLECT"/>
    <property type="match status" value="1"/>
</dbReference>
<evidence type="ECO:0000259" key="2">
    <source>
        <dbReference type="PROSITE" id="PS50041"/>
    </source>
</evidence>
<sequence>MGRWLVILILCLAASASFVEAGPSQRKPKRVFCCPPFWTLRGNRCYRFVGKEMDWHAAQSYCNGLDHRANLVSLNTASEAQFIHHMFAEKGGGLFSNYWIGLNDIDSEGHYKWVGTNRPMSYHNWNAGQPDNRGHNEDCGEVATVSGYWNDIRCTDKQPFFCERPRPVSY</sequence>
<keyword evidence="3" id="KW-1185">Reference proteome</keyword>
<dbReference type="InterPro" id="IPR050111">
    <property type="entry name" value="C-type_lectin/snaclec_domain"/>
</dbReference>
<dbReference type="InterPro" id="IPR001304">
    <property type="entry name" value="C-type_lectin-like"/>
</dbReference>
<protein>
    <submittedName>
        <fullName evidence="4">Hepatic lectin-like</fullName>
    </submittedName>
</protein>
<evidence type="ECO:0000313" key="4">
    <source>
        <dbReference type="RefSeq" id="XP_022092732.1"/>
    </source>
</evidence>
<dbReference type="GeneID" id="110980403"/>
<feature type="signal peptide" evidence="1">
    <location>
        <begin position="1"/>
        <end position="21"/>
    </location>
</feature>
<dbReference type="SUPFAM" id="SSF56436">
    <property type="entry name" value="C-type lectin-like"/>
    <property type="match status" value="1"/>
</dbReference>
<feature type="domain" description="C-type lectin" evidence="2">
    <location>
        <begin position="41"/>
        <end position="163"/>
    </location>
</feature>
<feature type="chain" id="PRO_5034228295" evidence="1">
    <location>
        <begin position="22"/>
        <end position="170"/>
    </location>
</feature>
<organism evidence="3 4">
    <name type="scientific">Acanthaster planci</name>
    <name type="common">Crown-of-thorns starfish</name>
    <dbReference type="NCBI Taxonomy" id="133434"/>
    <lineage>
        <taxon>Eukaryota</taxon>
        <taxon>Metazoa</taxon>
        <taxon>Echinodermata</taxon>
        <taxon>Eleutherozoa</taxon>
        <taxon>Asterozoa</taxon>
        <taxon>Asteroidea</taxon>
        <taxon>Valvatacea</taxon>
        <taxon>Valvatida</taxon>
        <taxon>Acanthasteridae</taxon>
        <taxon>Acanthaster</taxon>
    </lineage>
</organism>
<evidence type="ECO:0000313" key="3">
    <source>
        <dbReference type="Proteomes" id="UP000694845"/>
    </source>
</evidence>
<dbReference type="Proteomes" id="UP000694845">
    <property type="component" value="Unplaced"/>
</dbReference>
<dbReference type="RefSeq" id="XP_022092732.1">
    <property type="nucleotide sequence ID" value="XM_022237040.1"/>
</dbReference>
<dbReference type="CDD" id="cd00037">
    <property type="entry name" value="CLECT"/>
    <property type="match status" value="1"/>
</dbReference>
<proteinExistence type="predicted"/>
<dbReference type="Pfam" id="PF00059">
    <property type="entry name" value="Lectin_C"/>
    <property type="match status" value="1"/>
</dbReference>
<dbReference type="InterPro" id="IPR016186">
    <property type="entry name" value="C-type_lectin-like/link_sf"/>
</dbReference>
<gene>
    <name evidence="4" type="primary">LOC110980403</name>
</gene>
<name>A0A8B7YJD6_ACAPL</name>
<accession>A0A8B7YJD6</accession>
<reference evidence="4" key="1">
    <citation type="submission" date="2025-08" db="UniProtKB">
        <authorList>
            <consortium name="RefSeq"/>
        </authorList>
    </citation>
    <scope>IDENTIFICATION</scope>
</reference>
<dbReference type="OrthoDB" id="6133475at2759"/>
<dbReference type="AlphaFoldDB" id="A0A8B7YJD6"/>